<evidence type="ECO:0000256" key="1">
    <source>
        <dbReference type="SAM" id="Phobius"/>
    </source>
</evidence>
<reference evidence="2" key="1">
    <citation type="journal article" date="2014" name="Int. J. Syst. Evol. Microbiol.">
        <title>Complete genome sequence of Corynebacterium casei LMG S-19264T (=DSM 44701T), isolated from a smear-ripened cheese.</title>
        <authorList>
            <consortium name="US DOE Joint Genome Institute (JGI-PGF)"/>
            <person name="Walter F."/>
            <person name="Albersmeier A."/>
            <person name="Kalinowski J."/>
            <person name="Ruckert C."/>
        </authorList>
    </citation>
    <scope>NUCLEOTIDE SEQUENCE</scope>
    <source>
        <strain evidence="2">CGMCC 1.15880</strain>
    </source>
</reference>
<feature type="transmembrane region" description="Helical" evidence="1">
    <location>
        <begin position="86"/>
        <end position="106"/>
    </location>
</feature>
<accession>A0A916QRI7</accession>
<proteinExistence type="predicted"/>
<evidence type="ECO:0008006" key="4">
    <source>
        <dbReference type="Google" id="ProtNLM"/>
    </source>
</evidence>
<feature type="transmembrane region" description="Helical" evidence="1">
    <location>
        <begin position="20"/>
        <end position="39"/>
    </location>
</feature>
<evidence type="ECO:0000313" key="2">
    <source>
        <dbReference type="EMBL" id="GGA05920.1"/>
    </source>
</evidence>
<sequence length="115" mass="12971">MNWPGVLLRPFFFVDAMIDIILPLGAYLGVINLLTVLLFRHDKRQAEKRGWRVPENTLLALAILGGSLGAKWAQYALRHKTRKQPFALVLNLILITQILLVVALAIPTTREMLLS</sequence>
<organism evidence="2 3">
    <name type="scientific">Neptunicoccus cionae</name>
    <dbReference type="NCBI Taxonomy" id="2035344"/>
    <lineage>
        <taxon>Bacteria</taxon>
        <taxon>Pseudomonadati</taxon>
        <taxon>Pseudomonadota</taxon>
        <taxon>Alphaproteobacteria</taxon>
        <taxon>Rhodobacterales</taxon>
        <taxon>Paracoccaceae</taxon>
        <taxon>Neptunicoccus</taxon>
    </lineage>
</organism>
<name>A0A916QRI7_9RHOB</name>
<gene>
    <name evidence="2" type="ORF">GCM10011498_01980</name>
</gene>
<dbReference type="Proteomes" id="UP000628017">
    <property type="component" value="Unassembled WGS sequence"/>
</dbReference>
<evidence type="ECO:0000313" key="3">
    <source>
        <dbReference type="Proteomes" id="UP000628017"/>
    </source>
</evidence>
<keyword evidence="1" id="KW-0812">Transmembrane</keyword>
<protein>
    <recommendedName>
        <fullName evidence="4">DUF1294 domain-containing protein</fullName>
    </recommendedName>
</protein>
<dbReference type="EMBL" id="BMKA01000001">
    <property type="protein sequence ID" value="GGA05920.1"/>
    <property type="molecule type" value="Genomic_DNA"/>
</dbReference>
<reference evidence="2" key="2">
    <citation type="submission" date="2020-09" db="EMBL/GenBank/DDBJ databases">
        <authorList>
            <person name="Sun Q."/>
            <person name="Zhou Y."/>
        </authorList>
    </citation>
    <scope>NUCLEOTIDE SEQUENCE</scope>
    <source>
        <strain evidence="2">CGMCC 1.15880</strain>
    </source>
</reference>
<keyword evidence="1" id="KW-0472">Membrane</keyword>
<dbReference type="InterPro" id="IPR010718">
    <property type="entry name" value="DUF1294"/>
</dbReference>
<dbReference type="Pfam" id="PF06961">
    <property type="entry name" value="DUF1294"/>
    <property type="match status" value="1"/>
</dbReference>
<comment type="caution">
    <text evidence="2">The sequence shown here is derived from an EMBL/GenBank/DDBJ whole genome shotgun (WGS) entry which is preliminary data.</text>
</comment>
<dbReference type="AlphaFoldDB" id="A0A916QRI7"/>
<keyword evidence="3" id="KW-1185">Reference proteome</keyword>
<keyword evidence="1" id="KW-1133">Transmembrane helix</keyword>